<gene>
    <name evidence="2" type="ORF">SAMN05444165_0859</name>
</gene>
<feature type="chain" id="PRO_5012523260" description="DUF4148 domain-containing protein" evidence="1">
    <location>
        <begin position="21"/>
        <end position="89"/>
    </location>
</feature>
<dbReference type="OrthoDB" id="9133496at2"/>
<keyword evidence="3" id="KW-1185">Reference proteome</keyword>
<sequence>MKALKIAALLSILATGTAFAQSNPATNAPADNATTTVAMSNATPQVGTWVPPTGQAVAPKTRAEVYGELVHAEKDGQLAYLNSTVYAHP</sequence>
<evidence type="ECO:0000256" key="1">
    <source>
        <dbReference type="SAM" id="SignalP"/>
    </source>
</evidence>
<protein>
    <recommendedName>
        <fullName evidence="4">DUF4148 domain-containing protein</fullName>
    </recommendedName>
</protein>
<keyword evidence="1" id="KW-0732">Signal</keyword>
<proteinExistence type="predicted"/>
<organism evidence="2 3">
    <name type="scientific">Paraburkholderia phenazinium</name>
    <dbReference type="NCBI Taxonomy" id="60549"/>
    <lineage>
        <taxon>Bacteria</taxon>
        <taxon>Pseudomonadati</taxon>
        <taxon>Pseudomonadota</taxon>
        <taxon>Betaproteobacteria</taxon>
        <taxon>Burkholderiales</taxon>
        <taxon>Burkholderiaceae</taxon>
        <taxon>Paraburkholderia</taxon>
    </lineage>
</organism>
<dbReference type="RefSeq" id="WP_074294376.1">
    <property type="nucleotide sequence ID" value="NZ_FSRU01000001.1"/>
</dbReference>
<dbReference type="EMBL" id="FSRU01000001">
    <property type="protein sequence ID" value="SIO08795.1"/>
    <property type="molecule type" value="Genomic_DNA"/>
</dbReference>
<name>A0A1N6GMQ3_9BURK</name>
<dbReference type="Pfam" id="PF13663">
    <property type="entry name" value="DUF4148"/>
    <property type="match status" value="1"/>
</dbReference>
<reference evidence="2 3" key="1">
    <citation type="submission" date="2016-11" db="EMBL/GenBank/DDBJ databases">
        <authorList>
            <person name="Jaros S."/>
            <person name="Januszkiewicz K."/>
            <person name="Wedrychowicz H."/>
        </authorList>
    </citation>
    <scope>NUCLEOTIDE SEQUENCE [LARGE SCALE GENOMIC DNA]</scope>
    <source>
        <strain evidence="2 3">GAS95</strain>
    </source>
</reference>
<dbReference type="InterPro" id="IPR025421">
    <property type="entry name" value="DUF4148"/>
</dbReference>
<dbReference type="Proteomes" id="UP000185151">
    <property type="component" value="Unassembled WGS sequence"/>
</dbReference>
<dbReference type="AlphaFoldDB" id="A0A1N6GMQ3"/>
<feature type="signal peptide" evidence="1">
    <location>
        <begin position="1"/>
        <end position="20"/>
    </location>
</feature>
<evidence type="ECO:0000313" key="3">
    <source>
        <dbReference type="Proteomes" id="UP000185151"/>
    </source>
</evidence>
<accession>A0A1N6GMQ3</accession>
<evidence type="ECO:0008006" key="4">
    <source>
        <dbReference type="Google" id="ProtNLM"/>
    </source>
</evidence>
<evidence type="ECO:0000313" key="2">
    <source>
        <dbReference type="EMBL" id="SIO08795.1"/>
    </source>
</evidence>